<sequence length="173" mass="20266">MISTIKYCISPQILRSLDVLDVIRSSSPQLFKKAPEEDTRDSRLRIRKWRGYLSTYQLFDNLSGSFMAFLNAFSGLSNDSSDLLVKRQKLTEGRIIKALSERVTVVYRVFTNIFYKIKRNDKTQRERVSAIDHRSPFILLEKVLLIQVNYSSEDPVEVFFRRIFRNFTLGLTL</sequence>
<protein>
    <submittedName>
        <fullName evidence="1">Uncharacterized protein</fullName>
    </submittedName>
</protein>
<name>A0A4Y1ZKM3_ARAVE</name>
<evidence type="ECO:0000313" key="1">
    <source>
        <dbReference type="EMBL" id="GBL55318.1"/>
    </source>
</evidence>
<accession>A0A4Y1ZKM3</accession>
<dbReference type="EMBL" id="BGPR01150715">
    <property type="protein sequence ID" value="GBL55318.1"/>
    <property type="molecule type" value="Genomic_DNA"/>
</dbReference>
<organism evidence="1 2">
    <name type="scientific">Araneus ventricosus</name>
    <name type="common">Orbweaver spider</name>
    <name type="synonym">Epeira ventricosa</name>
    <dbReference type="NCBI Taxonomy" id="182803"/>
    <lineage>
        <taxon>Eukaryota</taxon>
        <taxon>Metazoa</taxon>
        <taxon>Ecdysozoa</taxon>
        <taxon>Arthropoda</taxon>
        <taxon>Chelicerata</taxon>
        <taxon>Arachnida</taxon>
        <taxon>Araneae</taxon>
        <taxon>Araneomorphae</taxon>
        <taxon>Entelegynae</taxon>
        <taxon>Araneoidea</taxon>
        <taxon>Araneidae</taxon>
        <taxon>Araneus</taxon>
    </lineage>
</organism>
<reference evidence="1 2" key="1">
    <citation type="journal article" date="2019" name="Sci. Rep.">
        <title>Orb-weaving spider Araneus ventricosus genome elucidates the spidroin gene catalogue.</title>
        <authorList>
            <person name="Kono N."/>
            <person name="Nakamura H."/>
            <person name="Ohtoshi R."/>
            <person name="Moran D.A.P."/>
            <person name="Shinohara A."/>
            <person name="Yoshida Y."/>
            <person name="Fujiwara M."/>
            <person name="Mori M."/>
            <person name="Tomita M."/>
            <person name="Arakawa K."/>
        </authorList>
    </citation>
    <scope>NUCLEOTIDE SEQUENCE [LARGE SCALE GENOMIC DNA]</scope>
</reference>
<proteinExistence type="predicted"/>
<comment type="caution">
    <text evidence="1">The sequence shown here is derived from an EMBL/GenBank/DDBJ whole genome shotgun (WGS) entry which is preliminary data.</text>
</comment>
<gene>
    <name evidence="1" type="ORF">AVEN_210642_1</name>
</gene>
<dbReference type="AlphaFoldDB" id="A0A4Y1ZKM3"/>
<keyword evidence="2" id="KW-1185">Reference proteome</keyword>
<dbReference type="Proteomes" id="UP000499080">
    <property type="component" value="Unassembled WGS sequence"/>
</dbReference>
<evidence type="ECO:0000313" key="2">
    <source>
        <dbReference type="Proteomes" id="UP000499080"/>
    </source>
</evidence>